<dbReference type="InterPro" id="IPR013083">
    <property type="entry name" value="Znf_RING/FYVE/PHD"/>
</dbReference>
<evidence type="ECO:0000256" key="1">
    <source>
        <dbReference type="SAM" id="Phobius"/>
    </source>
</evidence>
<feature type="transmembrane region" description="Helical" evidence="1">
    <location>
        <begin position="9"/>
        <end position="28"/>
    </location>
</feature>
<dbReference type="Pfam" id="PF15227">
    <property type="entry name" value="zf-C3HC4_4"/>
    <property type="match status" value="1"/>
</dbReference>
<evidence type="ECO:0000313" key="3">
    <source>
        <dbReference type="Proteomes" id="UP000694383"/>
    </source>
</evidence>
<keyword evidence="3" id="KW-1185">Reference proteome</keyword>
<keyword evidence="1" id="KW-0812">Transmembrane</keyword>
<dbReference type="SUPFAM" id="SSF57850">
    <property type="entry name" value="RING/U-box"/>
    <property type="match status" value="1"/>
</dbReference>
<protein>
    <submittedName>
        <fullName evidence="2">Uncharacterized protein</fullName>
    </submittedName>
</protein>
<dbReference type="Ensembl" id="ENSOSIT00000024067.1">
    <property type="protein sequence ID" value="ENSOSIP00000022786.1"/>
    <property type="gene ID" value="ENSOSIG00000011981.1"/>
</dbReference>
<keyword evidence="1" id="KW-1133">Transmembrane helix</keyword>
<sequence length="97" mass="11359">MDRSNDDHFFVALTCVLSAVMHLVIFMLHCSICLDLLKHPVTIPCGHSYCMNPVWSVWPLTVRNTFSLIWMQLHSRNTSWWNPPRTCRRTSAPVMMR</sequence>
<reference evidence="2" key="1">
    <citation type="submission" date="2025-08" db="UniProtKB">
        <authorList>
            <consortium name="Ensembl"/>
        </authorList>
    </citation>
    <scope>IDENTIFICATION</scope>
</reference>
<name>A0A8C7Y7A9_9TELE</name>
<dbReference type="Proteomes" id="UP000694383">
    <property type="component" value="Unplaced"/>
</dbReference>
<dbReference type="Gene3D" id="3.30.40.10">
    <property type="entry name" value="Zinc/RING finger domain, C3HC4 (zinc finger)"/>
    <property type="match status" value="1"/>
</dbReference>
<dbReference type="AlphaFoldDB" id="A0A8C7Y7A9"/>
<accession>A0A8C7Y7A9</accession>
<evidence type="ECO:0000313" key="2">
    <source>
        <dbReference type="Ensembl" id="ENSOSIP00000022786.1"/>
    </source>
</evidence>
<reference evidence="2" key="2">
    <citation type="submission" date="2025-09" db="UniProtKB">
        <authorList>
            <consortium name="Ensembl"/>
        </authorList>
    </citation>
    <scope>IDENTIFICATION</scope>
</reference>
<organism evidence="2 3">
    <name type="scientific">Oryzias sinensis</name>
    <name type="common">Chinese medaka</name>
    <dbReference type="NCBI Taxonomy" id="183150"/>
    <lineage>
        <taxon>Eukaryota</taxon>
        <taxon>Metazoa</taxon>
        <taxon>Chordata</taxon>
        <taxon>Craniata</taxon>
        <taxon>Vertebrata</taxon>
        <taxon>Euteleostomi</taxon>
        <taxon>Actinopterygii</taxon>
        <taxon>Neopterygii</taxon>
        <taxon>Teleostei</taxon>
        <taxon>Neoteleostei</taxon>
        <taxon>Acanthomorphata</taxon>
        <taxon>Ovalentaria</taxon>
        <taxon>Atherinomorphae</taxon>
        <taxon>Beloniformes</taxon>
        <taxon>Adrianichthyidae</taxon>
        <taxon>Oryziinae</taxon>
        <taxon>Oryzias</taxon>
    </lineage>
</organism>
<proteinExistence type="predicted"/>
<keyword evidence="1" id="KW-0472">Membrane</keyword>